<dbReference type="PANTHER" id="PTHR23528">
    <property type="match status" value="1"/>
</dbReference>
<feature type="transmembrane region" description="Helical" evidence="6">
    <location>
        <begin position="88"/>
        <end position="105"/>
    </location>
</feature>
<reference evidence="9" key="1">
    <citation type="journal article" date="2019" name="Int. J. Syst. Evol. Microbiol.">
        <title>The Global Catalogue of Microorganisms (GCM) 10K type strain sequencing project: providing services to taxonomists for standard genome sequencing and annotation.</title>
        <authorList>
            <consortium name="The Broad Institute Genomics Platform"/>
            <consortium name="The Broad Institute Genome Sequencing Center for Infectious Disease"/>
            <person name="Wu L."/>
            <person name="Ma J."/>
        </authorList>
    </citation>
    <scope>NUCLEOTIDE SEQUENCE [LARGE SCALE GENOMIC DNA]</scope>
    <source>
        <strain evidence="9">JCM 17986</strain>
    </source>
</reference>
<evidence type="ECO:0000256" key="5">
    <source>
        <dbReference type="SAM" id="MobiDB-lite"/>
    </source>
</evidence>
<feature type="region of interest" description="Disordered" evidence="5">
    <location>
        <begin position="1"/>
        <end position="37"/>
    </location>
</feature>
<evidence type="ECO:0000256" key="1">
    <source>
        <dbReference type="ARBA" id="ARBA00004651"/>
    </source>
</evidence>
<evidence type="ECO:0000313" key="8">
    <source>
        <dbReference type="EMBL" id="GAA4981779.1"/>
    </source>
</evidence>
<evidence type="ECO:0000313" key="9">
    <source>
        <dbReference type="Proteomes" id="UP001500466"/>
    </source>
</evidence>
<protein>
    <submittedName>
        <fullName evidence="8">MFS transporter</fullName>
    </submittedName>
</protein>
<dbReference type="PROSITE" id="PS50850">
    <property type="entry name" value="MFS"/>
    <property type="match status" value="1"/>
</dbReference>
<gene>
    <name evidence="8" type="ORF">GCM10023205_58870</name>
</gene>
<evidence type="ECO:0000259" key="7">
    <source>
        <dbReference type="PROSITE" id="PS50850"/>
    </source>
</evidence>
<keyword evidence="3 6" id="KW-1133">Transmembrane helix</keyword>
<evidence type="ECO:0000256" key="2">
    <source>
        <dbReference type="ARBA" id="ARBA00022692"/>
    </source>
</evidence>
<feature type="transmembrane region" description="Helical" evidence="6">
    <location>
        <begin position="309"/>
        <end position="331"/>
    </location>
</feature>
<evidence type="ECO:0000256" key="3">
    <source>
        <dbReference type="ARBA" id="ARBA00022989"/>
    </source>
</evidence>
<accession>A0ABP9HXR0</accession>
<feature type="domain" description="Major facilitator superfamily (MFS) profile" evidence="7">
    <location>
        <begin position="275"/>
        <end position="456"/>
    </location>
</feature>
<dbReference type="InterPro" id="IPR011701">
    <property type="entry name" value="MFS"/>
</dbReference>
<feature type="transmembrane region" description="Helical" evidence="6">
    <location>
        <begin position="406"/>
        <end position="427"/>
    </location>
</feature>
<feature type="compositionally biased region" description="Low complexity" evidence="5">
    <location>
        <begin position="19"/>
        <end position="33"/>
    </location>
</feature>
<keyword evidence="2 6" id="KW-0812">Transmembrane</keyword>
<name>A0ABP9HXR0_9ACTN</name>
<evidence type="ECO:0000256" key="6">
    <source>
        <dbReference type="SAM" id="Phobius"/>
    </source>
</evidence>
<feature type="transmembrane region" description="Helical" evidence="6">
    <location>
        <begin position="117"/>
        <end position="134"/>
    </location>
</feature>
<feature type="transmembrane region" description="Helical" evidence="6">
    <location>
        <begin position="47"/>
        <end position="68"/>
    </location>
</feature>
<proteinExistence type="predicted"/>
<dbReference type="Gene3D" id="1.20.1250.20">
    <property type="entry name" value="MFS general substrate transporter like domains"/>
    <property type="match status" value="2"/>
</dbReference>
<organism evidence="8 9">
    <name type="scientific">Yinghuangia aomiensis</name>
    <dbReference type="NCBI Taxonomy" id="676205"/>
    <lineage>
        <taxon>Bacteria</taxon>
        <taxon>Bacillati</taxon>
        <taxon>Actinomycetota</taxon>
        <taxon>Actinomycetes</taxon>
        <taxon>Kitasatosporales</taxon>
        <taxon>Streptomycetaceae</taxon>
        <taxon>Yinghuangia</taxon>
    </lineage>
</organism>
<feature type="transmembrane region" description="Helical" evidence="6">
    <location>
        <begin position="343"/>
        <end position="361"/>
    </location>
</feature>
<dbReference type="CDD" id="cd06174">
    <property type="entry name" value="MFS"/>
    <property type="match status" value="1"/>
</dbReference>
<dbReference type="PANTHER" id="PTHR23528:SF1">
    <property type="entry name" value="MAJOR FACILITATOR SUPERFAMILY (MFS) PROFILE DOMAIN-CONTAINING PROTEIN"/>
    <property type="match status" value="1"/>
</dbReference>
<dbReference type="SUPFAM" id="SSF103473">
    <property type="entry name" value="MFS general substrate transporter"/>
    <property type="match status" value="1"/>
</dbReference>
<comment type="subcellular location">
    <subcellularLocation>
        <location evidence="1">Cell membrane</location>
        <topology evidence="1">Multi-pass membrane protein</topology>
    </subcellularLocation>
</comment>
<feature type="transmembrane region" description="Helical" evidence="6">
    <location>
        <begin position="140"/>
        <end position="162"/>
    </location>
</feature>
<dbReference type="RefSeq" id="WP_345678761.1">
    <property type="nucleotide sequence ID" value="NZ_BAABHS010000024.1"/>
</dbReference>
<keyword evidence="4 6" id="KW-0472">Membrane</keyword>
<dbReference type="EMBL" id="BAABHS010000024">
    <property type="protein sequence ID" value="GAA4981779.1"/>
    <property type="molecule type" value="Genomic_DNA"/>
</dbReference>
<evidence type="ECO:0000256" key="4">
    <source>
        <dbReference type="ARBA" id="ARBA00023136"/>
    </source>
</evidence>
<dbReference type="InterPro" id="IPR036259">
    <property type="entry name" value="MFS_trans_sf"/>
</dbReference>
<sequence length="456" mass="47385">MSHTTAPDPASAARPTPPGRGDLPGLPGLPGRTAAEPGRTRLGRLSLTFTLGNSALIMLWISVGSFLIPMQVTAIKGHPDPDALKNAVAVGAALAAIGNPVFGQISDRTRSRFGRRAPWLAVCVLLGGAALAWQAQATSIAALAISWACVQFILNGFQAALASTMPDRVPPARYGTMSALVGLATPIAILAAAVVIGGIDGHKLGYDGVIGGFDGRFQGEKGYYLVIGVIVAATALFLFLTPDTSSKDMAVEPFALRKFLANFWVDPRKHPDFAIAFVSRFGVVAGYFVVSTYNLYILMEYVKVEPRNAAATMGFLMVVNAVAMVAAALVIGLVADKVGRVKPFVLASGILMALSLFIPQMSPSVDGMTVFNVVNGAAFGMYTAVDMALITKVLPRGEDAGKDLGIINIANAAPQVAAPFIASAIVGSWGYGALFPVCAGIALVGSVLVVGVRSVR</sequence>
<dbReference type="Proteomes" id="UP001500466">
    <property type="component" value="Unassembled WGS sequence"/>
</dbReference>
<keyword evidence="9" id="KW-1185">Reference proteome</keyword>
<dbReference type="Pfam" id="PF07690">
    <property type="entry name" value="MFS_1"/>
    <property type="match status" value="1"/>
</dbReference>
<comment type="caution">
    <text evidence="8">The sequence shown here is derived from an EMBL/GenBank/DDBJ whole genome shotgun (WGS) entry which is preliminary data.</text>
</comment>
<feature type="transmembrane region" description="Helical" evidence="6">
    <location>
        <begin position="373"/>
        <end position="394"/>
    </location>
</feature>
<feature type="transmembrane region" description="Helical" evidence="6">
    <location>
        <begin position="222"/>
        <end position="240"/>
    </location>
</feature>
<feature type="transmembrane region" description="Helical" evidence="6">
    <location>
        <begin position="174"/>
        <end position="199"/>
    </location>
</feature>
<feature type="transmembrane region" description="Helical" evidence="6">
    <location>
        <begin position="273"/>
        <end position="297"/>
    </location>
</feature>
<feature type="transmembrane region" description="Helical" evidence="6">
    <location>
        <begin position="433"/>
        <end position="452"/>
    </location>
</feature>
<dbReference type="InterPro" id="IPR020846">
    <property type="entry name" value="MFS_dom"/>
</dbReference>